<dbReference type="SUPFAM" id="SSF81383">
    <property type="entry name" value="F-box domain"/>
    <property type="match status" value="1"/>
</dbReference>
<dbReference type="InterPro" id="IPR036047">
    <property type="entry name" value="F-box-like_dom_sf"/>
</dbReference>
<evidence type="ECO:0000313" key="3">
    <source>
        <dbReference type="Proteomes" id="UP001231189"/>
    </source>
</evidence>
<dbReference type="Pfam" id="PF12937">
    <property type="entry name" value="F-box-like"/>
    <property type="match status" value="1"/>
</dbReference>
<dbReference type="PANTHER" id="PTHR35828:SF25">
    <property type="entry name" value="OS08G0203800 PROTEIN"/>
    <property type="match status" value="1"/>
</dbReference>
<name>A0AAD8S739_LOLMU</name>
<dbReference type="Proteomes" id="UP001231189">
    <property type="component" value="Unassembled WGS sequence"/>
</dbReference>
<comment type="caution">
    <text evidence="2">The sequence shown here is derived from an EMBL/GenBank/DDBJ whole genome shotgun (WGS) entry which is preliminary data.</text>
</comment>
<reference evidence="2" key="1">
    <citation type="submission" date="2023-07" db="EMBL/GenBank/DDBJ databases">
        <title>A chromosome-level genome assembly of Lolium multiflorum.</title>
        <authorList>
            <person name="Chen Y."/>
            <person name="Copetti D."/>
            <person name="Kolliker R."/>
            <person name="Studer B."/>
        </authorList>
    </citation>
    <scope>NUCLEOTIDE SEQUENCE</scope>
    <source>
        <strain evidence="2">02402/16</strain>
        <tissue evidence="2">Leaf</tissue>
    </source>
</reference>
<dbReference type="InterPro" id="IPR001810">
    <property type="entry name" value="F-box_dom"/>
</dbReference>
<dbReference type="EMBL" id="JAUUTY010000004">
    <property type="protein sequence ID" value="KAK1646717.1"/>
    <property type="molecule type" value="Genomic_DNA"/>
</dbReference>
<feature type="domain" description="F-box" evidence="1">
    <location>
        <begin position="11"/>
        <end position="52"/>
    </location>
</feature>
<dbReference type="PANTHER" id="PTHR35828">
    <property type="entry name" value="OS08G0203800 PROTEIN-RELATED"/>
    <property type="match status" value="1"/>
</dbReference>
<evidence type="ECO:0000313" key="2">
    <source>
        <dbReference type="EMBL" id="KAK1646717.1"/>
    </source>
</evidence>
<gene>
    <name evidence="2" type="ORF">QYE76_064522</name>
</gene>
<organism evidence="2 3">
    <name type="scientific">Lolium multiflorum</name>
    <name type="common">Italian ryegrass</name>
    <name type="synonym">Lolium perenne subsp. multiflorum</name>
    <dbReference type="NCBI Taxonomy" id="4521"/>
    <lineage>
        <taxon>Eukaryota</taxon>
        <taxon>Viridiplantae</taxon>
        <taxon>Streptophyta</taxon>
        <taxon>Embryophyta</taxon>
        <taxon>Tracheophyta</taxon>
        <taxon>Spermatophyta</taxon>
        <taxon>Magnoliopsida</taxon>
        <taxon>Liliopsida</taxon>
        <taxon>Poales</taxon>
        <taxon>Poaceae</taxon>
        <taxon>BOP clade</taxon>
        <taxon>Pooideae</taxon>
        <taxon>Poodae</taxon>
        <taxon>Poeae</taxon>
        <taxon>Poeae Chloroplast Group 2 (Poeae type)</taxon>
        <taxon>Loliodinae</taxon>
        <taxon>Loliinae</taxon>
        <taxon>Lolium</taxon>
    </lineage>
</organism>
<evidence type="ECO:0000259" key="1">
    <source>
        <dbReference type="SMART" id="SM00256"/>
    </source>
</evidence>
<protein>
    <recommendedName>
        <fullName evidence="1">F-box domain-containing protein</fullName>
    </recommendedName>
</protein>
<dbReference type="SMART" id="SM00256">
    <property type="entry name" value="FBOX"/>
    <property type="match status" value="1"/>
</dbReference>
<dbReference type="Gene3D" id="1.20.1280.50">
    <property type="match status" value="1"/>
</dbReference>
<proteinExistence type="predicted"/>
<sequence length="596" mass="63118">MKRRASTAAMLPDELVVEILARVTDVPAVFRCATACKRWRRLIADPFFLRDCWPKCAHHPPSYVLGFFDTRIKAPVTPSFVPLPRLAAGLGRNFIVSFPSGSAALLDHAAALASHGGLLLVRRKVDAEGNILRSNVHQLVVCDPISGTCNVLPMLVCQGSFGEQHAILTDADICSSGQRPLRGIPASFKVIVLAMHHGFFTLHAFSSGDPSWSSTKQCFEQPGGRRPLVFGPPNAVVCHGAPHWLVWNWAARFPTFFTLGVSAETSHVFLTKISTSYFSHLHDFPRLSVSAEGALSLLCLRKDGRLLETWTRQDNRESKDGGPDWLPSPVIEVNLPKQKRIHEAGPYVCLSERNGVLLIKDTDEHRVYLADIKTGAPIEEEWTPAPPPLSSPSQPLPPLAAARKATSAKGWSWVAAGPFLPTRGEIDAGRNHRARVSRKLGRGGAVVATTAWRPTAAVATVLAAPGGGGGRVLAPGLGGLAGGLDLGPHGPAGAPLSASGVWRQLVPGRWPFALKLGDGRHEGGSLPAWGAAGDGWGPLAARVVCLFTQPSSCSGLAVGAGGCHGFADGGHGGDALPTQGAIVAGYDGHVLFSDVS</sequence>
<dbReference type="AlphaFoldDB" id="A0AAD8S739"/>
<keyword evidence="3" id="KW-1185">Reference proteome</keyword>
<accession>A0AAD8S739</accession>